<dbReference type="Pfam" id="PF00079">
    <property type="entry name" value="Serpin"/>
    <property type="match status" value="1"/>
</dbReference>
<proteinExistence type="predicted"/>
<evidence type="ECO:0000256" key="1">
    <source>
        <dbReference type="ARBA" id="ARBA00022690"/>
    </source>
</evidence>
<comment type="subunit">
    <text evidence="4">Forms a complex with the monomeric form of beta-tryptase.</text>
</comment>
<dbReference type="GO" id="GO:0004867">
    <property type="term" value="F:serine-type endopeptidase inhibitor activity"/>
    <property type="evidence" value="ECO:0007669"/>
    <property type="project" value="UniProtKB-KW"/>
</dbReference>
<keyword evidence="2" id="KW-0722">Serine protease inhibitor</keyword>
<dbReference type="InterPro" id="IPR042178">
    <property type="entry name" value="Serpin_sf_1"/>
</dbReference>
<keyword evidence="8" id="KW-1185">Reference proteome</keyword>
<dbReference type="PROSITE" id="PS00284">
    <property type="entry name" value="SERPIN"/>
    <property type="match status" value="1"/>
</dbReference>
<evidence type="ECO:0000256" key="2">
    <source>
        <dbReference type="ARBA" id="ARBA00022900"/>
    </source>
</evidence>
<evidence type="ECO:0000313" key="7">
    <source>
        <dbReference type="EMBL" id="KAK5618718.1"/>
    </source>
</evidence>
<dbReference type="AlphaFoldDB" id="A0AAV9SBU3"/>
<dbReference type="PANTHER" id="PTHR11461:SF204">
    <property type="entry name" value="SERPIN B6"/>
    <property type="match status" value="1"/>
</dbReference>
<name>A0AAV9SBU3_9TELE</name>
<dbReference type="Gene3D" id="3.30.497.10">
    <property type="entry name" value="Antithrombin, subunit I, domain 2"/>
    <property type="match status" value="1"/>
</dbReference>
<comment type="caution">
    <text evidence="7">The sequence shown here is derived from an EMBL/GenBank/DDBJ whole genome shotgun (WGS) entry which is preliminary data.</text>
</comment>
<gene>
    <name evidence="7" type="ORF">CRENBAI_013098</name>
</gene>
<organism evidence="7 8">
    <name type="scientific">Crenichthys baileyi</name>
    <name type="common">White River springfish</name>
    <dbReference type="NCBI Taxonomy" id="28760"/>
    <lineage>
        <taxon>Eukaryota</taxon>
        <taxon>Metazoa</taxon>
        <taxon>Chordata</taxon>
        <taxon>Craniata</taxon>
        <taxon>Vertebrata</taxon>
        <taxon>Euteleostomi</taxon>
        <taxon>Actinopterygii</taxon>
        <taxon>Neopterygii</taxon>
        <taxon>Teleostei</taxon>
        <taxon>Neoteleostei</taxon>
        <taxon>Acanthomorphata</taxon>
        <taxon>Ovalentaria</taxon>
        <taxon>Atherinomorphae</taxon>
        <taxon>Cyprinodontiformes</taxon>
        <taxon>Goodeidae</taxon>
        <taxon>Crenichthys</taxon>
    </lineage>
</organism>
<dbReference type="GO" id="GO:0005615">
    <property type="term" value="C:extracellular space"/>
    <property type="evidence" value="ECO:0007669"/>
    <property type="project" value="InterPro"/>
</dbReference>
<evidence type="ECO:0000313" key="8">
    <source>
        <dbReference type="Proteomes" id="UP001311232"/>
    </source>
</evidence>
<dbReference type="EMBL" id="JAHHUM010000603">
    <property type="protein sequence ID" value="KAK5618718.1"/>
    <property type="molecule type" value="Genomic_DNA"/>
</dbReference>
<dbReference type="InterPro" id="IPR023796">
    <property type="entry name" value="Serpin_dom"/>
</dbReference>
<evidence type="ECO:0000256" key="5">
    <source>
        <dbReference type="ARBA" id="ARBA00039202"/>
    </source>
</evidence>
<feature type="domain" description="Serpin" evidence="6">
    <location>
        <begin position="3"/>
        <end position="116"/>
    </location>
</feature>
<evidence type="ECO:0000256" key="3">
    <source>
        <dbReference type="ARBA" id="ARBA00022990"/>
    </source>
</evidence>
<sequence length="116" mass="13312">MKRREVDVRFSRFKMEKKFDLNKVLRSMGMVDAFNESKCDFSGMSGNKELYLSKVSHQTFVDVYEEGTEAAAAPTPKGIYYCITLCSFFKADHPFLFFIPHNRTLSILFAGPFCSP</sequence>
<keyword evidence="1" id="KW-0646">Protease inhibitor</keyword>
<keyword evidence="3" id="KW-0007">Acetylation</keyword>
<dbReference type="InterPro" id="IPR023795">
    <property type="entry name" value="Serpin_CS"/>
</dbReference>
<protein>
    <recommendedName>
        <fullName evidence="5">Serpin B6</fullName>
    </recommendedName>
</protein>
<accession>A0AAV9SBU3</accession>
<dbReference type="PANTHER" id="PTHR11461">
    <property type="entry name" value="SERINE PROTEASE INHIBITOR, SERPIN"/>
    <property type="match status" value="1"/>
</dbReference>
<evidence type="ECO:0000256" key="4">
    <source>
        <dbReference type="ARBA" id="ARBA00038828"/>
    </source>
</evidence>
<dbReference type="InterPro" id="IPR000215">
    <property type="entry name" value="Serpin_fam"/>
</dbReference>
<dbReference type="SUPFAM" id="SSF56574">
    <property type="entry name" value="Serpins"/>
    <property type="match status" value="1"/>
</dbReference>
<evidence type="ECO:0000259" key="6">
    <source>
        <dbReference type="Pfam" id="PF00079"/>
    </source>
</evidence>
<dbReference type="InterPro" id="IPR036186">
    <property type="entry name" value="Serpin_sf"/>
</dbReference>
<reference evidence="7 8" key="1">
    <citation type="submission" date="2021-06" db="EMBL/GenBank/DDBJ databases">
        <authorList>
            <person name="Palmer J.M."/>
        </authorList>
    </citation>
    <scope>NUCLEOTIDE SEQUENCE [LARGE SCALE GENOMIC DNA]</scope>
    <source>
        <strain evidence="7 8">MEX-2019</strain>
        <tissue evidence="7">Muscle</tissue>
    </source>
</reference>
<dbReference type="Proteomes" id="UP001311232">
    <property type="component" value="Unassembled WGS sequence"/>
</dbReference>